<dbReference type="InterPro" id="IPR029068">
    <property type="entry name" value="Glyas_Bleomycin-R_OHBP_Dase"/>
</dbReference>
<keyword evidence="3" id="KW-1185">Reference proteome</keyword>
<organism evidence="2 3">
    <name type="scientific">Alkalicoccobacillus gibsonii</name>
    <dbReference type="NCBI Taxonomy" id="79881"/>
    <lineage>
        <taxon>Bacteria</taxon>
        <taxon>Bacillati</taxon>
        <taxon>Bacillota</taxon>
        <taxon>Bacilli</taxon>
        <taxon>Bacillales</taxon>
        <taxon>Bacillaceae</taxon>
        <taxon>Alkalicoccobacillus</taxon>
    </lineage>
</organism>
<protein>
    <recommendedName>
        <fullName evidence="1">VOC domain-containing protein</fullName>
    </recommendedName>
</protein>
<dbReference type="RefSeq" id="WP_343129424.1">
    <property type="nucleotide sequence ID" value="NZ_JBCITK010000001.1"/>
</dbReference>
<dbReference type="PROSITE" id="PS51819">
    <property type="entry name" value="VOC"/>
    <property type="match status" value="1"/>
</dbReference>
<dbReference type="InterPro" id="IPR037523">
    <property type="entry name" value="VOC_core"/>
</dbReference>
<accession>A0ABU9VEG0</accession>
<dbReference type="SUPFAM" id="SSF54593">
    <property type="entry name" value="Glyoxalase/Bleomycin resistance protein/Dihydroxybiphenyl dioxygenase"/>
    <property type="match status" value="1"/>
</dbReference>
<dbReference type="Proteomes" id="UP001418796">
    <property type="component" value="Unassembled WGS sequence"/>
</dbReference>
<evidence type="ECO:0000313" key="2">
    <source>
        <dbReference type="EMBL" id="MEN0642291.1"/>
    </source>
</evidence>
<dbReference type="EMBL" id="JBCITK010000001">
    <property type="protein sequence ID" value="MEN0642291.1"/>
    <property type="molecule type" value="Genomic_DNA"/>
</dbReference>
<feature type="domain" description="VOC" evidence="1">
    <location>
        <begin position="3"/>
        <end position="117"/>
    </location>
</feature>
<evidence type="ECO:0000313" key="3">
    <source>
        <dbReference type="Proteomes" id="UP001418796"/>
    </source>
</evidence>
<sequence>MKMIEAIPRLPVSNINQSCEFYKKILNFTTIHSDTDYAILTSGKVQLHLFRWTPVNGVDQLIANSCRVEVKGIDKLYKQLEINDVIHPNGKLSKKDWGEKSFTMIDLDNNAIDFYETI</sequence>
<gene>
    <name evidence="2" type="ORF">MKY91_03830</name>
</gene>
<comment type="caution">
    <text evidence="2">The sequence shown here is derived from an EMBL/GenBank/DDBJ whole genome shotgun (WGS) entry which is preliminary data.</text>
</comment>
<name>A0ABU9VEG0_9BACI</name>
<evidence type="ECO:0000259" key="1">
    <source>
        <dbReference type="PROSITE" id="PS51819"/>
    </source>
</evidence>
<dbReference type="Gene3D" id="3.10.180.10">
    <property type="entry name" value="2,3-Dihydroxybiphenyl 1,2-Dioxygenase, domain 1"/>
    <property type="match status" value="1"/>
</dbReference>
<proteinExistence type="predicted"/>
<reference evidence="2 3" key="1">
    <citation type="submission" date="2024-03" db="EMBL/GenBank/DDBJ databases">
        <title>Bacilli Hybrid Assemblies.</title>
        <authorList>
            <person name="Kovac J."/>
        </authorList>
    </citation>
    <scope>NUCLEOTIDE SEQUENCE [LARGE SCALE GENOMIC DNA]</scope>
    <source>
        <strain evidence="2 3">FSL R7-0666</strain>
    </source>
</reference>